<accession>A0AAJ0E6E8</accession>
<protein>
    <submittedName>
        <fullName evidence="1">Uncharacterized protein</fullName>
    </submittedName>
</protein>
<name>A0AAJ0E6E8_9PEZI</name>
<keyword evidence="2" id="KW-1185">Reference proteome</keyword>
<comment type="caution">
    <text evidence="1">The sequence shown here is derived from an EMBL/GenBank/DDBJ whole genome shotgun (WGS) entry which is preliminary data.</text>
</comment>
<dbReference type="RefSeq" id="XP_060318589.1">
    <property type="nucleotide sequence ID" value="XM_060449939.1"/>
</dbReference>
<organism evidence="1 2">
    <name type="scientific">Colletotrichum costaricense</name>
    <dbReference type="NCBI Taxonomy" id="1209916"/>
    <lineage>
        <taxon>Eukaryota</taxon>
        <taxon>Fungi</taxon>
        <taxon>Dikarya</taxon>
        <taxon>Ascomycota</taxon>
        <taxon>Pezizomycotina</taxon>
        <taxon>Sordariomycetes</taxon>
        <taxon>Hypocreomycetidae</taxon>
        <taxon>Glomerellales</taxon>
        <taxon>Glomerellaceae</taxon>
        <taxon>Colletotrichum</taxon>
        <taxon>Colletotrichum acutatum species complex</taxon>
    </lineage>
</organism>
<dbReference type="EMBL" id="MOOE01000002">
    <property type="protein sequence ID" value="KAK1536426.1"/>
    <property type="molecule type" value="Genomic_DNA"/>
</dbReference>
<reference evidence="1 2" key="1">
    <citation type="submission" date="2016-10" db="EMBL/GenBank/DDBJ databases">
        <title>The genome sequence of Colletotrichum fioriniae PJ7.</title>
        <authorList>
            <person name="Baroncelli R."/>
        </authorList>
    </citation>
    <scope>NUCLEOTIDE SEQUENCE [LARGE SCALE GENOMIC DNA]</scope>
    <source>
        <strain evidence="1 2">IMI 309622</strain>
    </source>
</reference>
<dbReference type="Proteomes" id="UP001240678">
    <property type="component" value="Unassembled WGS sequence"/>
</dbReference>
<sequence length="155" mass="17605">MMCSACQQFIDSMMTREEKRPTSHHKTCRSLECAVKAVYYVCNRLWVILPHDARNWIRGEASNSPIASHSVGVETGSDPGIDHQRWILSPMSITHALRAYEKPGYEGEEFFRIFANPQAFPLWTFPDYGGITRKHLSDAFPASVYRKPDGNAISL</sequence>
<evidence type="ECO:0000313" key="1">
    <source>
        <dbReference type="EMBL" id="KAK1536426.1"/>
    </source>
</evidence>
<gene>
    <name evidence="1" type="ORF">CCOS01_01746</name>
</gene>
<dbReference type="AlphaFoldDB" id="A0AAJ0E6E8"/>
<evidence type="ECO:0000313" key="2">
    <source>
        <dbReference type="Proteomes" id="UP001240678"/>
    </source>
</evidence>
<dbReference type="GeneID" id="85333486"/>
<proteinExistence type="predicted"/>